<keyword evidence="5" id="KW-0808">Transferase</keyword>
<feature type="domain" description="SLH" evidence="4">
    <location>
        <begin position="1421"/>
        <end position="1479"/>
    </location>
</feature>
<dbReference type="InterPro" id="IPR027954">
    <property type="entry name" value="Transcobalamin-like_C"/>
</dbReference>
<evidence type="ECO:0000259" key="4">
    <source>
        <dbReference type="PROSITE" id="PS51272"/>
    </source>
</evidence>
<dbReference type="Pfam" id="PF00432">
    <property type="entry name" value="Prenyltrans"/>
    <property type="match status" value="3"/>
</dbReference>
<dbReference type="PANTHER" id="PTHR43308">
    <property type="entry name" value="OUTER MEMBRANE PROTEIN ALPHA-RELATED"/>
    <property type="match status" value="1"/>
</dbReference>
<feature type="region of interest" description="Disordered" evidence="2">
    <location>
        <begin position="1193"/>
        <end position="1228"/>
    </location>
</feature>
<feature type="compositionally biased region" description="Gly residues" evidence="2">
    <location>
        <begin position="1200"/>
        <end position="1212"/>
    </location>
</feature>
<feature type="domain" description="SLH" evidence="4">
    <location>
        <begin position="1544"/>
        <end position="1606"/>
    </location>
</feature>
<keyword evidence="3" id="KW-0732">Signal</keyword>
<reference evidence="5 6" key="1">
    <citation type="submission" date="2018-05" db="EMBL/GenBank/DDBJ databases">
        <title>Genomic Encyclopedia of Type Strains, Phase III (KMG-III): the genomes of soil and plant-associated and newly described type strains.</title>
        <authorList>
            <person name="Whitman W."/>
        </authorList>
    </citation>
    <scope>NUCLEOTIDE SEQUENCE [LARGE SCALE GENOMIC DNA]</scope>
    <source>
        <strain evidence="5 6">CECT 5696</strain>
    </source>
</reference>
<dbReference type="InterPro" id="IPR001330">
    <property type="entry name" value="Prenyltrans"/>
</dbReference>
<feature type="signal peptide" evidence="3">
    <location>
        <begin position="1"/>
        <end position="37"/>
    </location>
</feature>
<feature type="domain" description="SLH" evidence="4">
    <location>
        <begin position="1481"/>
        <end position="1543"/>
    </location>
</feature>
<evidence type="ECO:0000313" key="6">
    <source>
        <dbReference type="Proteomes" id="UP000246635"/>
    </source>
</evidence>
<dbReference type="Proteomes" id="UP000246635">
    <property type="component" value="Unassembled WGS sequence"/>
</dbReference>
<feature type="region of interest" description="Disordered" evidence="2">
    <location>
        <begin position="51"/>
        <end position="90"/>
    </location>
</feature>
<dbReference type="GO" id="GO:0016740">
    <property type="term" value="F:transferase activity"/>
    <property type="evidence" value="ECO:0007669"/>
    <property type="project" value="UniProtKB-KW"/>
</dbReference>
<feature type="chain" id="PRO_5016139076" evidence="3">
    <location>
        <begin position="38"/>
        <end position="1925"/>
    </location>
</feature>
<evidence type="ECO:0000256" key="2">
    <source>
        <dbReference type="SAM" id="MobiDB-lite"/>
    </source>
</evidence>
<evidence type="ECO:0000256" key="1">
    <source>
        <dbReference type="ARBA" id="ARBA00022737"/>
    </source>
</evidence>
<dbReference type="PROSITE" id="PS51272">
    <property type="entry name" value="SLH"/>
    <property type="match status" value="3"/>
</dbReference>
<accession>A0A2V2YUI5</accession>
<dbReference type="SUPFAM" id="SSF48239">
    <property type="entry name" value="Terpenoid cyclases/Protein prenyltransferases"/>
    <property type="match status" value="3"/>
</dbReference>
<comment type="caution">
    <text evidence="5">The sequence shown here is derived from an EMBL/GenBank/DDBJ whole genome shotgun (WGS) entry which is preliminary data.</text>
</comment>
<protein>
    <submittedName>
        <fullName evidence="5">Prenyltransferase/squalene oxidase-like repeat protein</fullName>
    </submittedName>
</protein>
<sequence length="1925" mass="203473">MKSSLSQRRGSVRAALKLLLTFAVFLTSFLQAFQVYAEDVSDSTTNAVVETTQDTTNSDLELEDSVESLSDPDPNGGAESEETTAPETTVDPLLAEVQTSIEGAAQSILTVTKIGDWQAVGLSKAEKQIPSNYVAGLYKTLVANKGTFTLVTDYERTVIGLTAAHQDATKFAGYNLIEKIYNSERMTNQGLNGPLYALIALDSGRYTVPDDAAWTRDRIVAQIISLQKDDGGFALGSGKSDPDMTAMTLIALAPYKEQDAAQVAIGKAVDWLATNQQANGGYLSYGADASESVSQAIIGLSSQGIDPTDDRFTKNGVNLVQKLLSFRKDNGTFSHTPGAASNSIATEQALQALIAYNSFKTGGNRLYDFGTSQDYGWPAQWILGSSWDDTEWQAVAIARAGLEVPDSYLATLPSLAFVKEYPEYALVTDYERIAIALSALRQDATDFDGVNIIANIYSSDVMEAQGTNGLAFALIALDSGEYTTPSDAKWDRTKLLQAILDRQKEDGGFALGTGASDPDITAMTLTALAPYMDQADVTTAGERAVQWLSDSQQTNGGYLSYGVDSSESVAQAIIALSSNGIDPTGATFTKNGITLLDKLFSFYQVDGGFSHAADSQAASDSMATVQAQQALTAYEMYVHGEGRLYAMGKPLQAASIQVEGPQGPIAEGTATGTNVLEALQSLLADQQIPITVTDSAYGKYVSAINNIAAGSYGGYDGWMFDVYRDGQWSFPAVGMDAFELQKSDKVVVYYSGSDTQLVDSIQVTPKSPKPGEAFTVAVSKTASVWNGTSSEVVTTAAADVQVKIGDISITTNDEGIAVFSSGIAQAGIYAIEVTGYVTDQTPSLVRAVTSFVIADPTAMNPGEDIAVSIQVEGPQGSIAEGTSTGSNALQALQKLLTEKQIPLTVTDSSYGKYVSAINNIAAGTYGGYDGWMFNVYRDGEWTFPAVGMADYEVNDSDKLLVYYAGSNTQMVDSIQVTPSAPKAGESFTVAVKQITSVWNGTSSDNVSSVAAGVQVKIGSATATTNANGIATFSSGIAQAGTYSIEVTGYMQDDAPTVVRSTKSLVVGAASNSGNGGSTTSYVTLSVTGDSEKGTILAAKRVELQSGDTAYTVLARELSGKVRSTGSGATLYVQGIDGLSEFDRGPDSGWMYSVNGVFPNYSAGSYTLKANDVVAWRYTKDLGCDLGASVPDGGCDSSSGSGSGSGTGAGSSTGTGSTEQSSNATVIDVPKDIQKDYELKPTKEQASQQITLNIPDVQHKVVLNTEDATDGLPQLTTNKGNVSLSIEQGTKLLSGKSTMELFTDIDTTNPDLLALISGQDTTVESIVHAFLMGAADSSYKFDQTLTLTIKGAKGQLAGFIQNQSFTPIQLFASDEAGKKATAGQALITYAYLVGDDLIIKTNHFTSFVTYTTNTASTGVDLNALYTDAKQISSWAEQSIKDATEQGFVQGSNGKLNPKGSVTRAEFTKLMAAVLSLDVKQTTTSSFKDVQSTAWYSPYVEAAYKAGFITGYNGEFKPNDTVTREQMAVMIVRALGIDEEAYASAVSSINDINKVSSWAQSAVKASLALKLMNGVGSSFDPAATVTREMAFVVAMRSYDYNSNNGTEQEVPAVDKHQQAVETQIALTAQYLLKTVASPTVSTLGGEWTVLGLARSGETVPASFYNTYYANLEKTLTEKEGNLHSVKYTEYDRVILALSALGRNVDDVAGYNLLEKLADFDTLIKQGINGPIFALIALDSNQYEIPVVAGVSAQTTREDLINFILKRQINGGGWALGESAAAADVDVTGMAIQALAPYYTKNKDVKAAVDAALTWLSAEQQADGGFESNNANNAESVSQVIVALTSLGINPHTDARFVKNGHSAIDALLSFATTDGGFYHVKAGGNDNGGAEPGVADPMAADQGMYALVAYDRLLSGKTALYDMTDVK</sequence>
<gene>
    <name evidence="5" type="ORF">DFQ01_10641</name>
</gene>
<name>A0A2V2YUI5_9BACL</name>
<keyword evidence="1" id="KW-0677">Repeat</keyword>
<evidence type="ECO:0000313" key="5">
    <source>
        <dbReference type="EMBL" id="PWW04760.1"/>
    </source>
</evidence>
<dbReference type="InterPro" id="IPR051465">
    <property type="entry name" value="Cell_Envelope_Struct_Comp"/>
</dbReference>
<dbReference type="InterPro" id="IPR001119">
    <property type="entry name" value="SLH_dom"/>
</dbReference>
<organism evidence="5 6">
    <name type="scientific">Paenibacillus cellulosilyticus</name>
    <dbReference type="NCBI Taxonomy" id="375489"/>
    <lineage>
        <taxon>Bacteria</taxon>
        <taxon>Bacillati</taxon>
        <taxon>Bacillota</taxon>
        <taxon>Bacilli</taxon>
        <taxon>Bacillales</taxon>
        <taxon>Paenibacillaceae</taxon>
        <taxon>Paenibacillus</taxon>
    </lineage>
</organism>
<dbReference type="Gene3D" id="2.170.130.30">
    <property type="match status" value="2"/>
</dbReference>
<dbReference type="CDD" id="cd00688">
    <property type="entry name" value="ISOPREN_C2_like"/>
    <property type="match status" value="2"/>
</dbReference>
<proteinExistence type="predicted"/>
<dbReference type="Pfam" id="PF14478">
    <property type="entry name" value="DUF4430"/>
    <property type="match status" value="1"/>
</dbReference>
<dbReference type="EMBL" id="QGTQ01000006">
    <property type="protein sequence ID" value="PWW04760.1"/>
    <property type="molecule type" value="Genomic_DNA"/>
</dbReference>
<dbReference type="Pfam" id="PF00395">
    <property type="entry name" value="SLH"/>
    <property type="match status" value="3"/>
</dbReference>
<keyword evidence="6" id="KW-1185">Reference proteome</keyword>
<dbReference type="InterPro" id="IPR008930">
    <property type="entry name" value="Terpenoid_cyclase/PrenylTrfase"/>
</dbReference>
<evidence type="ECO:0000256" key="3">
    <source>
        <dbReference type="SAM" id="SignalP"/>
    </source>
</evidence>
<dbReference type="RefSeq" id="WP_110043879.1">
    <property type="nucleotide sequence ID" value="NZ_CP054612.1"/>
</dbReference>
<dbReference type="OrthoDB" id="411361at2"/>
<dbReference type="PANTHER" id="PTHR43308:SF5">
    <property type="entry name" value="S-LAYER PROTEIN _ PEPTIDOGLYCAN ENDO-BETA-N-ACETYLGLUCOSAMINIDASE"/>
    <property type="match status" value="1"/>
</dbReference>
<dbReference type="Gene3D" id="1.50.10.20">
    <property type="match status" value="3"/>
</dbReference>